<evidence type="ECO:0000256" key="5">
    <source>
        <dbReference type="ARBA" id="ARBA00022679"/>
    </source>
</evidence>
<keyword evidence="6 10" id="KW-0812">Transmembrane</keyword>
<dbReference type="GO" id="GO:0005886">
    <property type="term" value="C:plasma membrane"/>
    <property type="evidence" value="ECO:0007669"/>
    <property type="project" value="UniProtKB-SubCell"/>
</dbReference>
<evidence type="ECO:0000256" key="9">
    <source>
        <dbReference type="ARBA" id="ARBA00093617"/>
    </source>
</evidence>
<feature type="transmembrane region" description="Helical" evidence="10">
    <location>
        <begin position="248"/>
        <end position="265"/>
    </location>
</feature>
<comment type="caution">
    <text evidence="13">The sequence shown here is derived from an EMBL/GenBank/DDBJ whole genome shotgun (WGS) entry which is preliminary data.</text>
</comment>
<evidence type="ECO:0000256" key="7">
    <source>
        <dbReference type="ARBA" id="ARBA00022989"/>
    </source>
</evidence>
<keyword evidence="7 10" id="KW-1133">Transmembrane helix</keyword>
<evidence type="ECO:0000256" key="10">
    <source>
        <dbReference type="RuleBase" id="RU367007"/>
    </source>
</evidence>
<feature type="transmembrane region" description="Helical" evidence="10">
    <location>
        <begin position="478"/>
        <end position="497"/>
    </location>
</feature>
<keyword evidence="10" id="KW-1003">Cell membrane</keyword>
<dbReference type="EMBL" id="SODP01000003">
    <property type="protein sequence ID" value="TDW66221.1"/>
    <property type="molecule type" value="Genomic_DNA"/>
</dbReference>
<reference evidence="13 14" key="1">
    <citation type="submission" date="2019-03" db="EMBL/GenBank/DDBJ databases">
        <title>Genomic Encyclopedia of Type Strains, Phase III (KMG-III): the genomes of soil and plant-associated and newly described type strains.</title>
        <authorList>
            <person name="Whitman W."/>
        </authorList>
    </citation>
    <scope>NUCLEOTIDE SEQUENCE [LARGE SCALE GENOMIC DNA]</scope>
    <source>
        <strain evidence="13 14">VKM Ac-2573</strain>
    </source>
</reference>
<dbReference type="Pfam" id="PF02366">
    <property type="entry name" value="PMT"/>
    <property type="match status" value="1"/>
</dbReference>
<evidence type="ECO:0000259" key="12">
    <source>
        <dbReference type="Pfam" id="PF16192"/>
    </source>
</evidence>
<evidence type="ECO:0000256" key="3">
    <source>
        <dbReference type="ARBA" id="ARBA00007222"/>
    </source>
</evidence>
<evidence type="ECO:0000313" key="13">
    <source>
        <dbReference type="EMBL" id="TDW66221.1"/>
    </source>
</evidence>
<feature type="domain" description="ArnT-like N-terminal" evidence="11">
    <location>
        <begin position="58"/>
        <end position="283"/>
    </location>
</feature>
<comment type="similarity">
    <text evidence="3 10">Belongs to the glycosyltransferase 39 family.</text>
</comment>
<dbReference type="InterPro" id="IPR003342">
    <property type="entry name" value="ArnT-like_N"/>
</dbReference>
<dbReference type="InterPro" id="IPR027005">
    <property type="entry name" value="PMT-like"/>
</dbReference>
<dbReference type="UniPathway" id="UPA00378"/>
<keyword evidence="5 10" id="KW-0808">Transferase</keyword>
<feature type="transmembrane region" description="Helical" evidence="10">
    <location>
        <begin position="51"/>
        <end position="69"/>
    </location>
</feature>
<evidence type="ECO:0000256" key="6">
    <source>
        <dbReference type="ARBA" id="ARBA00022692"/>
    </source>
</evidence>
<keyword evidence="14" id="KW-1185">Reference proteome</keyword>
<proteinExistence type="inferred from homology"/>
<keyword evidence="8 10" id="KW-0472">Membrane</keyword>
<dbReference type="OrthoDB" id="9776737at2"/>
<dbReference type="Proteomes" id="UP000295146">
    <property type="component" value="Unassembled WGS sequence"/>
</dbReference>
<dbReference type="PANTHER" id="PTHR10050">
    <property type="entry name" value="DOLICHYL-PHOSPHATE-MANNOSE--PROTEIN MANNOSYLTRANSFERASE"/>
    <property type="match status" value="1"/>
</dbReference>
<evidence type="ECO:0000256" key="1">
    <source>
        <dbReference type="ARBA" id="ARBA00004127"/>
    </source>
</evidence>
<comment type="subcellular location">
    <subcellularLocation>
        <location evidence="10">Cell membrane</location>
    </subcellularLocation>
    <subcellularLocation>
        <location evidence="1">Endomembrane system</location>
        <topology evidence="1">Multi-pass membrane protein</topology>
    </subcellularLocation>
</comment>
<dbReference type="AlphaFoldDB" id="A0A4R8BWM9"/>
<dbReference type="GO" id="GO:0004169">
    <property type="term" value="F:dolichyl-phosphate-mannose-protein mannosyltransferase activity"/>
    <property type="evidence" value="ECO:0007669"/>
    <property type="project" value="UniProtKB-UniRule"/>
</dbReference>
<evidence type="ECO:0000256" key="4">
    <source>
        <dbReference type="ARBA" id="ARBA00022676"/>
    </source>
</evidence>
<feature type="domain" description="Protein O-mannosyl-transferase C-terminal four TM" evidence="12">
    <location>
        <begin position="357"/>
        <end position="574"/>
    </location>
</feature>
<protein>
    <recommendedName>
        <fullName evidence="9 10">Polyprenol-phosphate-mannose--protein mannosyltransferase</fullName>
        <ecNumber evidence="10">2.4.1.-</ecNumber>
    </recommendedName>
</protein>
<accession>A0A4R8BWM9</accession>
<feature type="transmembrane region" description="Helical" evidence="10">
    <location>
        <begin position="310"/>
        <end position="331"/>
    </location>
</feature>
<evidence type="ECO:0000256" key="8">
    <source>
        <dbReference type="ARBA" id="ARBA00023136"/>
    </source>
</evidence>
<dbReference type="Pfam" id="PF16192">
    <property type="entry name" value="PMT_4TMC"/>
    <property type="match status" value="1"/>
</dbReference>
<dbReference type="EC" id="2.4.1.-" evidence="10"/>
<feature type="transmembrane region" description="Helical" evidence="10">
    <location>
        <begin position="455"/>
        <end position="472"/>
    </location>
</feature>
<organism evidence="13 14">
    <name type="scientific">Kribbella pratensis</name>
    <dbReference type="NCBI Taxonomy" id="2512112"/>
    <lineage>
        <taxon>Bacteria</taxon>
        <taxon>Bacillati</taxon>
        <taxon>Actinomycetota</taxon>
        <taxon>Actinomycetes</taxon>
        <taxon>Propionibacteriales</taxon>
        <taxon>Kribbellaceae</taxon>
        <taxon>Kribbella</taxon>
    </lineage>
</organism>
<comment type="function">
    <text evidence="10">Protein O-mannosyltransferase that catalyzes the transfer of a single mannose residue from a polyprenol phospho-mannosyl lipidic donor to the hydroxyl group of selected serine and threonine residues in acceptor proteins.</text>
</comment>
<evidence type="ECO:0000259" key="11">
    <source>
        <dbReference type="Pfam" id="PF02366"/>
    </source>
</evidence>
<keyword evidence="4 10" id="KW-0328">Glycosyltransferase</keyword>
<evidence type="ECO:0000256" key="2">
    <source>
        <dbReference type="ARBA" id="ARBA00004922"/>
    </source>
</evidence>
<feature type="transmembrane region" description="Helical" evidence="10">
    <location>
        <begin position="149"/>
        <end position="166"/>
    </location>
</feature>
<evidence type="ECO:0000313" key="14">
    <source>
        <dbReference type="Proteomes" id="UP000295146"/>
    </source>
</evidence>
<feature type="transmembrane region" description="Helical" evidence="10">
    <location>
        <begin position="431"/>
        <end position="448"/>
    </location>
</feature>
<feature type="transmembrane region" description="Helical" evidence="10">
    <location>
        <begin position="178"/>
        <end position="195"/>
    </location>
</feature>
<dbReference type="GO" id="GO:0012505">
    <property type="term" value="C:endomembrane system"/>
    <property type="evidence" value="ECO:0007669"/>
    <property type="project" value="UniProtKB-SubCell"/>
</dbReference>
<feature type="transmembrane region" description="Helical" evidence="10">
    <location>
        <begin position="201"/>
        <end position="219"/>
    </location>
</feature>
<feature type="transmembrane region" description="Helical" evidence="10">
    <location>
        <begin position="531"/>
        <end position="555"/>
    </location>
</feature>
<sequence>MAGVAAVIEDGTARRSDAGEGLETLGRDVLGRRLPPLKERLYPPMPRDFDGGWIATLAITLMAGILRFWHLSTPVKFVFDETYYAKDAFSLLKFGYARQFIDQPEGAADKAILSGNLDVFKPSPSLTVHPEVGKWMIAAGEQLFGMNTFGWRFMPALFGTLTVLLLIRTVRRMTRSTLIGSIAGLLLAVDGLHFVMSRVALLDIFLAFWLVAAVSCLVADRDWTRRRHAESLDTPTPDGARRTIGRWLLIRPWRIAAGVCFGLALGTKWSAVWTLAAFGVLAFAWDFGARRALGVRFAFVKSALVDGIPAFVSLVLVAGITYLATWTGWLLHDNAYDHNWAASNPAHGVMKVVPDDFRSLLEYHKEVLAFHTGDYIKHATHPYQSNPAGWPIIARPIGFDAVNDIKPGTPGCNAPAGTNCLQVISALGTPLLWWGGALALIAALVFWIGSRDWRYGVPIVGFVTCWVPWFAFDDRPIFFFYAVTMIPFTVMAVALILGKILGPARAAVGSAASTVASSAGTAISSASPRRLIGSAVVGAFVVLVVLNFAYIWPILTDKVLPHPDWLSRMWFKSWI</sequence>
<feature type="transmembrane region" description="Helical" evidence="10">
    <location>
        <begin position="271"/>
        <end position="289"/>
    </location>
</feature>
<dbReference type="InterPro" id="IPR032421">
    <property type="entry name" value="PMT_4TMC"/>
</dbReference>
<name>A0A4R8BWM9_9ACTN</name>
<dbReference type="PANTHER" id="PTHR10050:SF46">
    <property type="entry name" value="PROTEIN O-MANNOSYL-TRANSFERASE 2"/>
    <property type="match status" value="1"/>
</dbReference>
<comment type="pathway">
    <text evidence="2 10">Protein modification; protein glycosylation.</text>
</comment>
<gene>
    <name evidence="13" type="ORF">EV653_6244</name>
</gene>